<dbReference type="Pfam" id="PF23778">
    <property type="entry name" value="Phage_holin_2"/>
    <property type="match status" value="1"/>
</dbReference>
<dbReference type="EMBL" id="PJMW01000002">
    <property type="protein sequence ID" value="PKV80924.1"/>
    <property type="molecule type" value="Genomic_DNA"/>
</dbReference>
<feature type="transmembrane region" description="Helical" evidence="1">
    <location>
        <begin position="7"/>
        <end position="24"/>
    </location>
</feature>
<feature type="transmembrane region" description="Helical" evidence="1">
    <location>
        <begin position="96"/>
        <end position="116"/>
    </location>
</feature>
<protein>
    <recommendedName>
        <fullName evidence="4">Holin</fullName>
    </recommendedName>
</protein>
<name>A0A2N3VH35_9NOCA</name>
<evidence type="ECO:0000313" key="3">
    <source>
        <dbReference type="Proteomes" id="UP000233766"/>
    </source>
</evidence>
<proteinExistence type="predicted"/>
<organism evidence="2 3">
    <name type="scientific">Nocardia fluminea</name>
    <dbReference type="NCBI Taxonomy" id="134984"/>
    <lineage>
        <taxon>Bacteria</taxon>
        <taxon>Bacillati</taxon>
        <taxon>Actinomycetota</taxon>
        <taxon>Actinomycetes</taxon>
        <taxon>Mycobacteriales</taxon>
        <taxon>Nocardiaceae</taxon>
        <taxon>Nocardia</taxon>
    </lineage>
</organism>
<evidence type="ECO:0000313" key="2">
    <source>
        <dbReference type="EMBL" id="PKV80924.1"/>
    </source>
</evidence>
<accession>A0A2N3VH35</accession>
<reference evidence="2 3" key="1">
    <citation type="submission" date="2017-12" db="EMBL/GenBank/DDBJ databases">
        <title>Sequencing the genomes of 1000 Actinobacteria strains.</title>
        <authorList>
            <person name="Klenk H.-P."/>
        </authorList>
    </citation>
    <scope>NUCLEOTIDE SEQUENCE [LARGE SCALE GENOMIC DNA]</scope>
    <source>
        <strain evidence="2 3">DSM 44489</strain>
    </source>
</reference>
<keyword evidence="1" id="KW-0472">Membrane</keyword>
<keyword evidence="1" id="KW-0812">Transmembrane</keyword>
<gene>
    <name evidence="2" type="ORF">ATK86_5361</name>
</gene>
<evidence type="ECO:0000256" key="1">
    <source>
        <dbReference type="SAM" id="Phobius"/>
    </source>
</evidence>
<comment type="caution">
    <text evidence="2">The sequence shown here is derived from an EMBL/GenBank/DDBJ whole genome shotgun (WGS) entry which is preliminary data.</text>
</comment>
<sequence length="125" mass="13990">MTALWNRVCLATMAVVGLLVLVLVPNREAVATGFLGVIAVLGWVFVGTYAYRNRWRDTDGGRVVMQLMLCLTVICTQGMLTILTDYQYPAREVIRPLLLLGIALAVLDLLLTMVRLQNLQRGERR</sequence>
<dbReference type="InterPro" id="IPR056964">
    <property type="entry name" value="Phage_holin"/>
</dbReference>
<evidence type="ECO:0008006" key="4">
    <source>
        <dbReference type="Google" id="ProtNLM"/>
    </source>
</evidence>
<keyword evidence="3" id="KW-1185">Reference proteome</keyword>
<feature type="transmembrane region" description="Helical" evidence="1">
    <location>
        <begin position="63"/>
        <end position="84"/>
    </location>
</feature>
<keyword evidence="1" id="KW-1133">Transmembrane helix</keyword>
<feature type="transmembrane region" description="Helical" evidence="1">
    <location>
        <begin position="30"/>
        <end position="51"/>
    </location>
</feature>
<dbReference type="AlphaFoldDB" id="A0A2N3VH35"/>
<dbReference type="Proteomes" id="UP000233766">
    <property type="component" value="Unassembled WGS sequence"/>
</dbReference>